<feature type="compositionally biased region" description="Basic residues" evidence="1">
    <location>
        <begin position="823"/>
        <end position="833"/>
    </location>
</feature>
<dbReference type="PANTHER" id="PTHR21119">
    <property type="entry name" value="C2 DOMAIN-CONTAINING PROTEIN"/>
    <property type="match status" value="1"/>
</dbReference>
<reference evidence="5" key="1">
    <citation type="submission" date="2025-08" db="UniProtKB">
        <authorList>
            <consortium name="RefSeq"/>
        </authorList>
    </citation>
    <scope>IDENTIFICATION</scope>
</reference>
<feature type="region of interest" description="Disordered" evidence="1">
    <location>
        <begin position="604"/>
        <end position="629"/>
    </location>
</feature>
<dbReference type="SMART" id="SM00239">
    <property type="entry name" value="C2"/>
    <property type="match status" value="1"/>
</dbReference>
<dbReference type="PANTHER" id="PTHR21119:SF5">
    <property type="entry name" value="C2 DOMAIN-CONTAINING PROTEIN"/>
    <property type="match status" value="1"/>
</dbReference>
<feature type="compositionally biased region" description="Low complexity" evidence="1">
    <location>
        <begin position="604"/>
        <end position="616"/>
    </location>
</feature>
<dbReference type="AlphaFoldDB" id="A0A9W2YS30"/>
<name>A0A9W2YS30_BIOGL</name>
<accession>A0A9W2YS30</accession>
<keyword evidence="2" id="KW-0472">Membrane</keyword>
<dbReference type="InterPro" id="IPR040885">
    <property type="entry name" value="SMP_C2CD2L"/>
</dbReference>
<dbReference type="SUPFAM" id="SSF49562">
    <property type="entry name" value="C2 domain (Calcium/lipid-binding domain, CaLB)"/>
    <property type="match status" value="1"/>
</dbReference>
<keyword evidence="4" id="KW-1185">Reference proteome</keyword>
<feature type="transmembrane region" description="Helical" evidence="2">
    <location>
        <begin position="42"/>
        <end position="66"/>
    </location>
</feature>
<dbReference type="PROSITE" id="PS50004">
    <property type="entry name" value="C2"/>
    <property type="match status" value="1"/>
</dbReference>
<evidence type="ECO:0000313" key="4">
    <source>
        <dbReference type="Proteomes" id="UP001165740"/>
    </source>
</evidence>
<keyword evidence="2" id="KW-0812">Transmembrane</keyword>
<feature type="compositionally biased region" description="Low complexity" evidence="1">
    <location>
        <begin position="843"/>
        <end position="856"/>
    </location>
</feature>
<feature type="compositionally biased region" description="Basic and acidic residues" evidence="1">
    <location>
        <begin position="279"/>
        <end position="290"/>
    </location>
</feature>
<keyword evidence="2" id="KW-1133">Transmembrane helix</keyword>
<dbReference type="InterPro" id="IPR035892">
    <property type="entry name" value="C2_domain_sf"/>
</dbReference>
<feature type="domain" description="C2" evidence="3">
    <location>
        <begin position="423"/>
        <end position="546"/>
    </location>
</feature>
<dbReference type="Pfam" id="PF18696">
    <property type="entry name" value="SMP_C2CD2L"/>
    <property type="match status" value="1"/>
</dbReference>
<dbReference type="OrthoDB" id="9976063at2759"/>
<protein>
    <submittedName>
        <fullName evidence="5">Uncharacterized protein LOC106055154 isoform X1</fullName>
    </submittedName>
</protein>
<feature type="region of interest" description="Disordered" evidence="1">
    <location>
        <begin position="700"/>
        <end position="720"/>
    </location>
</feature>
<feature type="region of interest" description="Disordered" evidence="1">
    <location>
        <begin position="758"/>
        <end position="874"/>
    </location>
</feature>
<gene>
    <name evidence="5" type="primary">LOC106055154</name>
</gene>
<organism evidence="4 5">
    <name type="scientific">Biomphalaria glabrata</name>
    <name type="common">Bloodfluke planorb</name>
    <name type="synonym">Freshwater snail</name>
    <dbReference type="NCBI Taxonomy" id="6526"/>
    <lineage>
        <taxon>Eukaryota</taxon>
        <taxon>Metazoa</taxon>
        <taxon>Spiralia</taxon>
        <taxon>Lophotrochozoa</taxon>
        <taxon>Mollusca</taxon>
        <taxon>Gastropoda</taxon>
        <taxon>Heterobranchia</taxon>
        <taxon>Euthyneura</taxon>
        <taxon>Panpulmonata</taxon>
        <taxon>Hygrophila</taxon>
        <taxon>Lymnaeoidea</taxon>
        <taxon>Planorbidae</taxon>
        <taxon>Biomphalaria</taxon>
    </lineage>
</organism>
<sequence length="874" mass="98085">MADITLRLIWYRLGEVREKMAETGRTWYTELDFDSYVLDLLLLGWCTLCFIVILAVNAIVAAFGPLQRQPREKFRETKDGEISLTGAVLQLETAQWFNSAVNWFYLHYYHAPEFVDEWVKSLNEQVVKLGGPVQCKFERIQSGSLPPKVTHVSCEASPQDRFIIHAKLESRDLSFVVFASQQTHEGVKLTNCTANVLRLKGTLRIQSYREGADVKVSFNFEGKPEIQVQVKPLNPYQDANELVDLGVVEANVRNSMILAKTTVTVTHLLMPGDLHTVNHDFGGHGHDKGGQDQGKGSNLPRPSPQPDTYNQQKPKPASPSSAPQQAPPQQQKLQEDVSEEIVVSAVIPTNNKAPPIHSISVQNEPVQSIPIYPVSRQTQQQQIQQQLQHQLQQEIKQVPRRDQQRVRPQSRPEGVFEPVEALNLSSSLYTPSAPKPVRMVGDKRLLVKVIKANGLHLKEVVGAANIVCMLSTDEPVQGYSTSVVKNTQNPFWDEHFLFDITQETQEVRVEVYDKDKPSGDEFIGEAIVYVEDLRKTPSSRQILRLHPQPENFEYNVGTVTAEFLFMDPAEADLLLDSMTTTSNNQLSPRRRIEIAQTVTPGGTVVTKTTTTTQKPQYGRHDPGLDGSPNYIEKNVYAEESPRLSYNETPSNFSSEPKINNGQDTRGNLSLTAAALRDIQDRSWRPRSHAKSSTIIITGVKRRGSSHKAKTIESPPLEDTMDVSNQHQLNQQYNQQPQPIALKDKKKGGFGSAILKKFGRKKRAQSADRTLSMREGAYLRPPEPAYGPQSKDDLELVRPQLNDTDAEPSPNLKKSRTLGGSLKKLFRRSRKQSRTRGDSRESSMSRGSRSKGPSRDSSLTRQSQRENELRASSVS</sequence>
<feature type="compositionally biased region" description="Low complexity" evidence="1">
    <location>
        <begin position="311"/>
        <end position="332"/>
    </location>
</feature>
<evidence type="ECO:0000259" key="3">
    <source>
        <dbReference type="PROSITE" id="PS50004"/>
    </source>
</evidence>
<dbReference type="Proteomes" id="UP001165740">
    <property type="component" value="Chromosome 14"/>
</dbReference>
<dbReference type="InterPro" id="IPR039934">
    <property type="entry name" value="C2CD2/C2CD2L"/>
</dbReference>
<evidence type="ECO:0000256" key="2">
    <source>
        <dbReference type="SAM" id="Phobius"/>
    </source>
</evidence>
<proteinExistence type="predicted"/>
<dbReference type="Gene3D" id="2.60.40.150">
    <property type="entry name" value="C2 domain"/>
    <property type="match status" value="1"/>
</dbReference>
<dbReference type="RefSeq" id="XP_055865563.1">
    <property type="nucleotide sequence ID" value="XM_056009588.1"/>
</dbReference>
<dbReference type="GeneID" id="106055154"/>
<dbReference type="InterPro" id="IPR000008">
    <property type="entry name" value="C2_dom"/>
</dbReference>
<evidence type="ECO:0000256" key="1">
    <source>
        <dbReference type="SAM" id="MobiDB-lite"/>
    </source>
</evidence>
<dbReference type="OMA" id="NSICMAK"/>
<evidence type="ECO:0000313" key="5">
    <source>
        <dbReference type="RefSeq" id="XP_055865563.1"/>
    </source>
</evidence>
<feature type="region of interest" description="Disordered" evidence="1">
    <location>
        <begin position="279"/>
        <end position="337"/>
    </location>
</feature>
<dbReference type="Pfam" id="PF00168">
    <property type="entry name" value="C2"/>
    <property type="match status" value="1"/>
</dbReference>
<dbReference type="CDD" id="cd21664">
    <property type="entry name" value="SMP_C2CD2-like"/>
    <property type="match status" value="1"/>
</dbReference>